<evidence type="ECO:0000256" key="1">
    <source>
        <dbReference type="PROSITE-ProRule" id="PRU01211"/>
    </source>
</evidence>
<accession>A0A226DHF2</accession>
<dbReference type="GO" id="GO:0008270">
    <property type="term" value="F:zinc ion binding"/>
    <property type="evidence" value="ECO:0007669"/>
    <property type="project" value="UniProtKB-UniRule"/>
</dbReference>
<protein>
    <recommendedName>
        <fullName evidence="2">Metalloendopeptidase</fullName>
        <ecNumber evidence="2">3.4.24.-</ecNumber>
    </recommendedName>
</protein>
<feature type="binding site" evidence="1">
    <location>
        <position position="139"/>
    </location>
    <ligand>
        <name>Zn(2+)</name>
        <dbReference type="ChEBI" id="CHEBI:29105"/>
        <note>catalytic</note>
    </ligand>
</feature>
<dbReference type="SMART" id="SM00235">
    <property type="entry name" value="ZnMc"/>
    <property type="match status" value="1"/>
</dbReference>
<dbReference type="SUPFAM" id="SSF55486">
    <property type="entry name" value="Metalloproteases ('zincins'), catalytic domain"/>
    <property type="match status" value="1"/>
</dbReference>
<feature type="binding site" evidence="1">
    <location>
        <position position="135"/>
    </location>
    <ligand>
        <name>Zn(2+)</name>
        <dbReference type="ChEBI" id="CHEBI:29105"/>
        <note>catalytic</note>
    </ligand>
</feature>
<proteinExistence type="predicted"/>
<dbReference type="EC" id="3.4.24.-" evidence="2"/>
<feature type="chain" id="PRO_5011816182" description="Metalloendopeptidase" evidence="2">
    <location>
        <begin position="19"/>
        <end position="167"/>
    </location>
</feature>
<dbReference type="Pfam" id="PF01400">
    <property type="entry name" value="Astacin"/>
    <property type="match status" value="1"/>
</dbReference>
<dbReference type="EMBL" id="LNIX01000019">
    <property type="protein sequence ID" value="OXA44284.1"/>
    <property type="molecule type" value="Genomic_DNA"/>
</dbReference>
<keyword evidence="1 2" id="KW-0378">Hydrolase</keyword>
<dbReference type="GO" id="GO:0004222">
    <property type="term" value="F:metalloendopeptidase activity"/>
    <property type="evidence" value="ECO:0007669"/>
    <property type="project" value="UniProtKB-UniRule"/>
</dbReference>
<dbReference type="Proteomes" id="UP000198287">
    <property type="component" value="Unassembled WGS sequence"/>
</dbReference>
<dbReference type="OrthoDB" id="291007at2759"/>
<evidence type="ECO:0000256" key="2">
    <source>
        <dbReference type="RuleBase" id="RU361183"/>
    </source>
</evidence>
<feature type="domain" description="Peptidase M12A" evidence="3">
    <location>
        <begin position="45"/>
        <end position="167"/>
    </location>
</feature>
<organism evidence="4 5">
    <name type="scientific">Folsomia candida</name>
    <name type="common">Springtail</name>
    <dbReference type="NCBI Taxonomy" id="158441"/>
    <lineage>
        <taxon>Eukaryota</taxon>
        <taxon>Metazoa</taxon>
        <taxon>Ecdysozoa</taxon>
        <taxon>Arthropoda</taxon>
        <taxon>Hexapoda</taxon>
        <taxon>Collembola</taxon>
        <taxon>Entomobryomorpha</taxon>
        <taxon>Isotomoidea</taxon>
        <taxon>Isotomidae</taxon>
        <taxon>Proisotominae</taxon>
        <taxon>Folsomia</taxon>
    </lineage>
</organism>
<keyword evidence="1 2" id="KW-0862">Zinc</keyword>
<keyword evidence="5" id="KW-1185">Reference proteome</keyword>
<dbReference type="AlphaFoldDB" id="A0A226DHF2"/>
<gene>
    <name evidence="4" type="ORF">Fcan01_20422</name>
</gene>
<name>A0A226DHF2_FOLCA</name>
<feature type="signal peptide" evidence="2">
    <location>
        <begin position="1"/>
        <end position="18"/>
    </location>
</feature>
<feature type="binding site" evidence="1">
    <location>
        <position position="145"/>
    </location>
    <ligand>
        <name>Zn(2+)</name>
        <dbReference type="ChEBI" id="CHEBI:29105"/>
        <note>catalytic</note>
    </ligand>
</feature>
<dbReference type="InterPro" id="IPR001506">
    <property type="entry name" value="Peptidase_M12A"/>
</dbReference>
<feature type="active site" evidence="1">
    <location>
        <position position="136"/>
    </location>
</feature>
<comment type="caution">
    <text evidence="1">Lacks conserved residue(s) required for the propagation of feature annotation.</text>
</comment>
<evidence type="ECO:0000259" key="3">
    <source>
        <dbReference type="PROSITE" id="PS51864"/>
    </source>
</evidence>
<dbReference type="OMA" id="GIITHET"/>
<dbReference type="STRING" id="158441.A0A226DHF2"/>
<keyword evidence="1 2" id="KW-0482">Metalloprotease</keyword>
<evidence type="ECO:0000313" key="4">
    <source>
        <dbReference type="EMBL" id="OXA44284.1"/>
    </source>
</evidence>
<comment type="caution">
    <text evidence="4">The sequence shown here is derived from an EMBL/GenBank/DDBJ whole genome shotgun (WGS) entry which is preliminary data.</text>
</comment>
<dbReference type="PRINTS" id="PR00480">
    <property type="entry name" value="ASTACIN"/>
</dbReference>
<keyword evidence="1 2" id="KW-0479">Metal-binding</keyword>
<dbReference type="GO" id="GO:0006508">
    <property type="term" value="P:proteolysis"/>
    <property type="evidence" value="ECO:0007669"/>
    <property type="project" value="UniProtKB-KW"/>
</dbReference>
<dbReference type="PANTHER" id="PTHR10127:SF883">
    <property type="entry name" value="ZINC METALLOPROTEINASE NAS-8"/>
    <property type="match status" value="1"/>
</dbReference>
<dbReference type="PROSITE" id="PS51864">
    <property type="entry name" value="ASTACIN"/>
    <property type="match status" value="1"/>
</dbReference>
<dbReference type="Gene3D" id="3.40.390.10">
    <property type="entry name" value="Collagenase (Catalytic Domain)"/>
    <property type="match status" value="1"/>
</dbReference>
<keyword evidence="2" id="KW-0732">Signal</keyword>
<evidence type="ECO:0000313" key="5">
    <source>
        <dbReference type="Proteomes" id="UP000198287"/>
    </source>
</evidence>
<dbReference type="InterPro" id="IPR006026">
    <property type="entry name" value="Peptidase_Metallo"/>
</dbReference>
<reference evidence="4 5" key="1">
    <citation type="submission" date="2015-12" db="EMBL/GenBank/DDBJ databases">
        <title>The genome of Folsomia candida.</title>
        <authorList>
            <person name="Faddeeva A."/>
            <person name="Derks M.F."/>
            <person name="Anvar Y."/>
            <person name="Smit S."/>
            <person name="Van Straalen N."/>
            <person name="Roelofs D."/>
        </authorList>
    </citation>
    <scope>NUCLEOTIDE SEQUENCE [LARGE SCALE GENOMIC DNA]</scope>
    <source>
        <strain evidence="4 5">VU population</strain>
        <tissue evidence="4">Whole body</tissue>
    </source>
</reference>
<sequence length="167" mass="18513">MKFFAITFFMVVITGGEVQVPPGYRRYDDMILPENFFANSSDNRNAVPSKSLTWPGGKIPYVIDTSPAQNKQQILQAMQHYHANTCVRFIPRTNQYNYVKIFAGEGCYSLVGVSNGGQQPLSLGTGCTDHGTIVHELGHALGFYHEQNRSDQSIGHNLKSSNLTKIG</sequence>
<comment type="cofactor">
    <cofactor evidence="1 2">
        <name>Zn(2+)</name>
        <dbReference type="ChEBI" id="CHEBI:29105"/>
    </cofactor>
    <text evidence="1 2">Binds 1 zinc ion per subunit.</text>
</comment>
<dbReference type="PANTHER" id="PTHR10127">
    <property type="entry name" value="DISCOIDIN, CUB, EGF, LAMININ , AND ZINC METALLOPROTEASE DOMAIN CONTAINING"/>
    <property type="match status" value="1"/>
</dbReference>
<dbReference type="InterPro" id="IPR024079">
    <property type="entry name" value="MetalloPept_cat_dom_sf"/>
</dbReference>
<keyword evidence="1 2" id="KW-0645">Protease</keyword>